<accession>A0A9P9EN26</accession>
<name>A0A9P9EN26_9HYPO</name>
<organism evidence="2 3">
    <name type="scientific">Dactylonectria estremocensis</name>
    <dbReference type="NCBI Taxonomy" id="1079267"/>
    <lineage>
        <taxon>Eukaryota</taxon>
        <taxon>Fungi</taxon>
        <taxon>Dikarya</taxon>
        <taxon>Ascomycota</taxon>
        <taxon>Pezizomycotina</taxon>
        <taxon>Sordariomycetes</taxon>
        <taxon>Hypocreomycetidae</taxon>
        <taxon>Hypocreales</taxon>
        <taxon>Nectriaceae</taxon>
        <taxon>Dactylonectria</taxon>
    </lineage>
</organism>
<reference evidence="2" key="1">
    <citation type="journal article" date="2021" name="Nat. Commun.">
        <title>Genetic determinants of endophytism in the Arabidopsis root mycobiome.</title>
        <authorList>
            <person name="Mesny F."/>
            <person name="Miyauchi S."/>
            <person name="Thiergart T."/>
            <person name="Pickel B."/>
            <person name="Atanasova L."/>
            <person name="Karlsson M."/>
            <person name="Huettel B."/>
            <person name="Barry K.W."/>
            <person name="Haridas S."/>
            <person name="Chen C."/>
            <person name="Bauer D."/>
            <person name="Andreopoulos W."/>
            <person name="Pangilinan J."/>
            <person name="LaButti K."/>
            <person name="Riley R."/>
            <person name="Lipzen A."/>
            <person name="Clum A."/>
            <person name="Drula E."/>
            <person name="Henrissat B."/>
            <person name="Kohler A."/>
            <person name="Grigoriev I.V."/>
            <person name="Martin F.M."/>
            <person name="Hacquard S."/>
        </authorList>
    </citation>
    <scope>NUCLEOTIDE SEQUENCE</scope>
    <source>
        <strain evidence="2">MPI-CAGE-AT-0021</strain>
    </source>
</reference>
<dbReference type="OrthoDB" id="4829551at2759"/>
<dbReference type="Proteomes" id="UP000717696">
    <property type="component" value="Unassembled WGS sequence"/>
</dbReference>
<gene>
    <name evidence="2" type="ORF">B0J13DRAFT_557197</name>
</gene>
<proteinExistence type="predicted"/>
<feature type="region of interest" description="Disordered" evidence="1">
    <location>
        <begin position="1"/>
        <end position="28"/>
    </location>
</feature>
<dbReference type="EMBL" id="JAGMUU010000013">
    <property type="protein sequence ID" value="KAH7140099.1"/>
    <property type="molecule type" value="Genomic_DNA"/>
</dbReference>
<protein>
    <submittedName>
        <fullName evidence="2">Uncharacterized protein</fullName>
    </submittedName>
</protein>
<keyword evidence="3" id="KW-1185">Reference proteome</keyword>
<sequence>MSLHHPVSIHTFPSPYRPATQRSHGQEPMWHHREDMALQHPHTSPSGFESSTLSYRSGDYARRHRRHAPRVDQANGVSSWISSAHTHQQSWETESLQGQTMSYPDSPTLSCSSVSQRVRPSSPCGSNRLSAQGSRTEIPPDEREPLDTNVAMIGSWCTTNLEHPAAHPNDLFETEKDALLDDWYPITPRESRLPTPDLAPLCMHYEFCTCCQNEEDRINENWYMTSRAKINDQRRLSALCPQVATSNTLTGQK</sequence>
<feature type="compositionally biased region" description="Low complexity" evidence="1">
    <location>
        <begin position="110"/>
        <end position="124"/>
    </location>
</feature>
<dbReference type="AlphaFoldDB" id="A0A9P9EN26"/>
<evidence type="ECO:0000256" key="1">
    <source>
        <dbReference type="SAM" id="MobiDB-lite"/>
    </source>
</evidence>
<feature type="compositionally biased region" description="Polar residues" evidence="1">
    <location>
        <begin position="83"/>
        <end position="109"/>
    </location>
</feature>
<evidence type="ECO:0000313" key="3">
    <source>
        <dbReference type="Proteomes" id="UP000717696"/>
    </source>
</evidence>
<feature type="region of interest" description="Disordered" evidence="1">
    <location>
        <begin position="83"/>
        <end position="145"/>
    </location>
</feature>
<feature type="compositionally biased region" description="Polar residues" evidence="1">
    <location>
        <begin position="125"/>
        <end position="135"/>
    </location>
</feature>
<evidence type="ECO:0000313" key="2">
    <source>
        <dbReference type="EMBL" id="KAH7140099.1"/>
    </source>
</evidence>
<comment type="caution">
    <text evidence="2">The sequence shown here is derived from an EMBL/GenBank/DDBJ whole genome shotgun (WGS) entry which is preliminary data.</text>
</comment>